<dbReference type="Pfam" id="PF09205">
    <property type="entry name" value="DUF1955"/>
    <property type="match status" value="1"/>
</dbReference>
<evidence type="ECO:0000256" key="1">
    <source>
        <dbReference type="SAM" id="Coils"/>
    </source>
</evidence>
<reference evidence="2 3" key="1">
    <citation type="submission" date="2018-05" db="EMBL/GenBank/DDBJ databases">
        <title>Complete Genome Sequences of Extremely Thermoacidophilic, Metal-Mobilizing Type-Strain Members of the Archaeal Family Sulfolobaceae: Acidianus brierleyi DSM-1651T, Acidianus sulfidivorans DSM-18786T, Metallosphaera hakonensis DSM-7519T, and Metallosphaera prunae DSM-10039T.</title>
        <authorList>
            <person name="Counts J.A."/>
            <person name="Kelly R.M."/>
        </authorList>
    </citation>
    <scope>NUCLEOTIDE SEQUENCE [LARGE SCALE GENOMIC DNA]</scope>
    <source>
        <strain evidence="2 3">DSM 1651</strain>
    </source>
</reference>
<proteinExistence type="predicted"/>
<dbReference type="InterPro" id="IPR036321">
    <property type="entry name" value="ST1625"/>
</dbReference>
<evidence type="ECO:0008006" key="4">
    <source>
        <dbReference type="Google" id="ProtNLM"/>
    </source>
</evidence>
<feature type="coiled-coil region" evidence="1">
    <location>
        <begin position="128"/>
        <end position="155"/>
    </location>
</feature>
<dbReference type="AlphaFoldDB" id="A0A2U9IIK0"/>
<keyword evidence="1" id="KW-0175">Coiled coil</keyword>
<dbReference type="Proteomes" id="UP000248044">
    <property type="component" value="Chromosome"/>
</dbReference>
<keyword evidence="3" id="KW-1185">Reference proteome</keyword>
<dbReference type="InterPro" id="IPR015288">
    <property type="entry name" value="DUF1955"/>
</dbReference>
<gene>
    <name evidence="2" type="ORF">DFR85_01090</name>
</gene>
<evidence type="ECO:0000313" key="3">
    <source>
        <dbReference type="Proteomes" id="UP000248044"/>
    </source>
</evidence>
<sequence>MGAEYRQLIKTLTNAKELIFNGHIKEGLDIIEKTVTPNNIKESNWVICNIIDAGNCNAVVSVLDSIGKMFDITACGNIKRVIKCYASVGKYGEFVDIAIDTLVSKGRKDQLDKILPDVGNNGKILLKLAQAYSKLKDQKKANELLRKACENGEKEGCENINQISTSFS</sequence>
<dbReference type="OrthoDB" id="36528at2157"/>
<evidence type="ECO:0000313" key="2">
    <source>
        <dbReference type="EMBL" id="AWR95857.1"/>
    </source>
</evidence>
<accession>A0A2U9IIK0</accession>
<dbReference type="RefSeq" id="WP_110271735.1">
    <property type="nucleotide sequence ID" value="NZ_CP029289.2"/>
</dbReference>
<name>A0A2U9IIK0_9CREN</name>
<dbReference type="EMBL" id="CP029289">
    <property type="protein sequence ID" value="AWR95857.1"/>
    <property type="molecule type" value="Genomic_DNA"/>
</dbReference>
<dbReference type="SUPFAM" id="SSF101424">
    <property type="entry name" value="Hypothetical protein ST1625"/>
    <property type="match status" value="1"/>
</dbReference>
<dbReference type="GeneID" id="36830708"/>
<organism evidence="2 3">
    <name type="scientific">Acidianus brierleyi</name>
    <dbReference type="NCBI Taxonomy" id="41673"/>
    <lineage>
        <taxon>Archaea</taxon>
        <taxon>Thermoproteota</taxon>
        <taxon>Thermoprotei</taxon>
        <taxon>Sulfolobales</taxon>
        <taxon>Sulfolobaceae</taxon>
        <taxon>Acidianus</taxon>
    </lineage>
</organism>
<protein>
    <recommendedName>
        <fullName evidence="4">DUF1955 domain-containing protein</fullName>
    </recommendedName>
</protein>
<dbReference type="KEGG" id="abri:DFR85_01090"/>
<dbReference type="Gene3D" id="1.25.40.350">
    <property type="match status" value="1"/>
</dbReference>